<evidence type="ECO:0000313" key="4">
    <source>
        <dbReference type="Proteomes" id="UP000011866"/>
    </source>
</evidence>
<gene>
    <name evidence="3" type="ORF">TOL_0366</name>
</gene>
<dbReference type="AlphaFoldDB" id="M5DMZ9"/>
<feature type="compositionally biased region" description="Low complexity" evidence="1">
    <location>
        <begin position="171"/>
        <end position="180"/>
    </location>
</feature>
<dbReference type="Proteomes" id="UP000011866">
    <property type="component" value="Chromosome"/>
</dbReference>
<evidence type="ECO:0000256" key="1">
    <source>
        <dbReference type="SAM" id="MobiDB-lite"/>
    </source>
</evidence>
<keyword evidence="4" id="KW-1185">Reference proteome</keyword>
<dbReference type="Gene3D" id="2.60.200.20">
    <property type="match status" value="1"/>
</dbReference>
<dbReference type="eggNOG" id="COG1716">
    <property type="taxonomic scope" value="Bacteria"/>
</dbReference>
<dbReference type="RefSeq" id="WP_015485549.1">
    <property type="nucleotide sequence ID" value="NC_020888.1"/>
</dbReference>
<feature type="region of interest" description="Disordered" evidence="1">
    <location>
        <begin position="306"/>
        <end position="339"/>
    </location>
</feature>
<accession>M5DMZ9</accession>
<dbReference type="CDD" id="cd00060">
    <property type="entry name" value="FHA"/>
    <property type="match status" value="1"/>
</dbReference>
<dbReference type="STRING" id="187493.CN03_02335"/>
<feature type="region of interest" description="Disordered" evidence="1">
    <location>
        <begin position="210"/>
        <end position="290"/>
    </location>
</feature>
<dbReference type="Pfam" id="PF00498">
    <property type="entry name" value="FHA"/>
    <property type="match status" value="1"/>
</dbReference>
<sequence>MDLILTVVKCPSHANMLNHTKVFRGVGGRIGRADSNDWVLPDTDRILSSQHAEISFTAGQFFVVDHSTNGTFINESQVPLGAGNNHPLANGDIINCGEYHLKVTLKAPPAAPGIPKDLGAVDFLDSGDKTTFNPATAAKQQVANDAKDLDRWLDPAAAVPKPSFESDTWGSAASSAPASKAADDPWGAAVSPTANASILNDASNVDPLAALDNSQSFGSPKAPSWDDNDDWWKSGSEADNSPVDQQQIRIPSPAAPTPPPLQQAASSQPSPAFAMPQQSTPAFGDNPFAASSAGIQHEDIDSLLGISSPAASQPVPPPPPVAPVMPSAPSQPQAAEAPSYNANELQQLATLLGIDNIQPAQLQTLIPEMSSIINETVTRLIDLLRARTAIKNELRVQHTMIQMTDNNPLKFSATATDALKVMFSKDRSAFMRPTEAIQDSFDDLSDHQVAVLTGMNTAYTAMLNHFNPESLKRYINVGDSLLGNKNAKNWSAFEQYYKSLKSDRETTYNKLFGEEFARSYEKQLAELKNARALKRRS</sequence>
<evidence type="ECO:0000313" key="3">
    <source>
        <dbReference type="EMBL" id="CCU70808.1"/>
    </source>
</evidence>
<proteinExistence type="predicted"/>
<feature type="domain" description="FHA" evidence="2">
    <location>
        <begin position="28"/>
        <end position="78"/>
    </location>
</feature>
<evidence type="ECO:0000259" key="2">
    <source>
        <dbReference type="PROSITE" id="PS50006"/>
    </source>
</evidence>
<organism evidence="3 4">
    <name type="scientific">Thalassolituus oleivorans MIL-1</name>
    <dbReference type="NCBI Taxonomy" id="1298593"/>
    <lineage>
        <taxon>Bacteria</taxon>
        <taxon>Pseudomonadati</taxon>
        <taxon>Pseudomonadota</taxon>
        <taxon>Gammaproteobacteria</taxon>
        <taxon>Oceanospirillales</taxon>
        <taxon>Oceanospirillaceae</taxon>
        <taxon>Thalassolituus</taxon>
    </lineage>
</organism>
<dbReference type="InterPro" id="IPR017735">
    <property type="entry name" value="T6SS_FHA"/>
</dbReference>
<dbReference type="GeneID" id="79175364"/>
<feature type="compositionally biased region" description="Polar residues" evidence="1">
    <location>
        <begin position="237"/>
        <end position="249"/>
    </location>
</feature>
<dbReference type="SMART" id="SM00240">
    <property type="entry name" value="FHA"/>
    <property type="match status" value="1"/>
</dbReference>
<protein>
    <recommendedName>
        <fullName evidence="2">FHA domain-containing protein</fullName>
    </recommendedName>
</protein>
<name>M5DMZ9_9GAMM</name>
<dbReference type="InterPro" id="IPR008984">
    <property type="entry name" value="SMAD_FHA_dom_sf"/>
</dbReference>
<dbReference type="SUPFAM" id="SSF49879">
    <property type="entry name" value="SMAD/FHA domain"/>
    <property type="match status" value="1"/>
</dbReference>
<dbReference type="InterPro" id="IPR000253">
    <property type="entry name" value="FHA_dom"/>
</dbReference>
<dbReference type="PROSITE" id="PS50006">
    <property type="entry name" value="FHA_DOMAIN"/>
    <property type="match status" value="1"/>
</dbReference>
<feature type="compositionally biased region" description="Low complexity" evidence="1">
    <location>
        <begin position="324"/>
        <end position="339"/>
    </location>
</feature>
<dbReference type="InterPro" id="IPR046883">
    <property type="entry name" value="T6SS_FHA_C"/>
</dbReference>
<dbReference type="NCBIfam" id="TIGR03354">
    <property type="entry name" value="VI_FHA"/>
    <property type="match status" value="1"/>
</dbReference>
<dbReference type="eggNOG" id="COG3456">
    <property type="taxonomic scope" value="Bacteria"/>
</dbReference>
<feature type="region of interest" description="Disordered" evidence="1">
    <location>
        <begin position="159"/>
        <end position="188"/>
    </location>
</feature>
<dbReference type="KEGG" id="tol:TOL_0366"/>
<dbReference type="EMBL" id="HF680312">
    <property type="protein sequence ID" value="CCU70808.1"/>
    <property type="molecule type" value="Genomic_DNA"/>
</dbReference>
<reference evidence="3 4" key="1">
    <citation type="journal article" date="2013" name="Genome Announc.">
        <title>Genome Sequence of Thalassolituus oleivorans MIL-1 (DSM 14913T).</title>
        <authorList>
            <person name="Golyshin P.N."/>
            <person name="Werner J."/>
            <person name="Chernikova T.N."/>
            <person name="Tran H."/>
            <person name="Ferrer M."/>
            <person name="Yakimov M.M."/>
            <person name="Teeling H."/>
            <person name="Golyshina O.V."/>
        </authorList>
    </citation>
    <scope>NUCLEOTIDE SEQUENCE [LARGE SCALE GENOMIC DNA]</scope>
    <source>
        <strain evidence="3 4">MIL-1</strain>
    </source>
</reference>
<dbReference type="HOGENOM" id="CLU_023667_2_1_6"/>
<feature type="compositionally biased region" description="Low complexity" evidence="1">
    <location>
        <begin position="262"/>
        <end position="279"/>
    </location>
</feature>
<dbReference type="Pfam" id="PF20232">
    <property type="entry name" value="T6SS_FHA_C"/>
    <property type="match status" value="1"/>
</dbReference>
<feature type="compositionally biased region" description="Pro residues" evidence="1">
    <location>
        <begin position="314"/>
        <end position="323"/>
    </location>
</feature>